<accession>A0A2S7U4X8</accession>
<feature type="transmembrane region" description="Helical" evidence="4">
    <location>
        <begin position="300"/>
        <end position="318"/>
    </location>
</feature>
<evidence type="ECO:0000256" key="3">
    <source>
        <dbReference type="ARBA" id="ARBA00023136"/>
    </source>
</evidence>
<organism evidence="5 6">
    <name type="scientific">Rubritalea profundi</name>
    <dbReference type="NCBI Taxonomy" id="1658618"/>
    <lineage>
        <taxon>Bacteria</taxon>
        <taxon>Pseudomonadati</taxon>
        <taxon>Verrucomicrobiota</taxon>
        <taxon>Verrucomicrobiia</taxon>
        <taxon>Verrucomicrobiales</taxon>
        <taxon>Rubritaleaceae</taxon>
        <taxon>Rubritalea</taxon>
    </lineage>
</organism>
<dbReference type="NCBIfam" id="NF033734">
    <property type="entry name" value="MFS_ArsJ"/>
    <property type="match status" value="1"/>
</dbReference>
<proteinExistence type="predicted"/>
<sequence>MPTSNSMSKSTYAIVTLAYWAFMLTDGALRMIVLLHFHELGYSPVQLSFLFLLYECAGIATNLIGGWIGSRYGLRLTLFIGLTLQIIALSALTLVDSTWTPYLVVGFVMAIQALAGVAKDLTKMSSKSAVKLVIKEDSNNEGKLFKWVAVLTGSKNALKGVGFFLGSLLLSTLGFDQALYSLAALLLLVLTISLIWIKESFGKSNIKTKFTQLFSKSSAINRLSFARAFLFASRDVWFVVGLPIFLHDSLGWDFWEVGGFMAIWVIGYGIVQAFAPKITGSKKAPHRGPTLAHCVKSAQVWIFILSITCAAIALAVTFDYHLYLTLLGGLGVFGFVFAINSSLHSYLILAYTDTDNVSLNVGFYYMANACGRLLGTLLSGTVYLLAGLPACLWTAAALTLIAAISSLKLPRSLES</sequence>
<dbReference type="SUPFAM" id="SSF103473">
    <property type="entry name" value="MFS general substrate transporter"/>
    <property type="match status" value="1"/>
</dbReference>
<keyword evidence="3 4" id="KW-0472">Membrane</keyword>
<feature type="transmembrane region" description="Helical" evidence="4">
    <location>
        <begin position="324"/>
        <end position="351"/>
    </location>
</feature>
<feature type="transmembrane region" description="Helical" evidence="4">
    <location>
        <begin position="258"/>
        <end position="279"/>
    </location>
</feature>
<dbReference type="AlphaFoldDB" id="A0A2S7U4X8"/>
<feature type="transmembrane region" description="Helical" evidence="4">
    <location>
        <begin position="225"/>
        <end position="246"/>
    </location>
</feature>
<dbReference type="PANTHER" id="PTHR23547">
    <property type="entry name" value="MAJOR FACILITATOR SUPERFAMILY DOMAIN, GENERAL SUBSTRATE TRANSPORTER"/>
    <property type="match status" value="1"/>
</dbReference>
<feature type="transmembrane region" description="Helical" evidence="4">
    <location>
        <begin position="156"/>
        <end position="173"/>
    </location>
</feature>
<evidence type="ECO:0000256" key="4">
    <source>
        <dbReference type="SAM" id="Phobius"/>
    </source>
</evidence>
<dbReference type="InterPro" id="IPR047769">
    <property type="entry name" value="MFS_ArsJ"/>
</dbReference>
<dbReference type="Gene3D" id="1.20.1250.20">
    <property type="entry name" value="MFS general substrate transporter like domains"/>
    <property type="match status" value="2"/>
</dbReference>
<feature type="transmembrane region" description="Helical" evidence="4">
    <location>
        <begin position="392"/>
        <end position="409"/>
    </location>
</feature>
<evidence type="ECO:0000313" key="6">
    <source>
        <dbReference type="Proteomes" id="UP000239907"/>
    </source>
</evidence>
<dbReference type="InterPro" id="IPR011701">
    <property type="entry name" value="MFS"/>
</dbReference>
<dbReference type="PANTHER" id="PTHR23547:SF1">
    <property type="entry name" value="MAJOR FACILITATOR SUPERFAMILY MFS_1"/>
    <property type="match status" value="1"/>
</dbReference>
<name>A0A2S7U4X8_9BACT</name>
<dbReference type="Proteomes" id="UP000239907">
    <property type="component" value="Unassembled WGS sequence"/>
</dbReference>
<feature type="transmembrane region" description="Helical" evidence="4">
    <location>
        <begin position="12"/>
        <end position="37"/>
    </location>
</feature>
<dbReference type="EMBL" id="MQWA01000001">
    <property type="protein sequence ID" value="PQJ29630.1"/>
    <property type="molecule type" value="Genomic_DNA"/>
</dbReference>
<feature type="transmembrane region" description="Helical" evidence="4">
    <location>
        <begin position="179"/>
        <end position="197"/>
    </location>
</feature>
<feature type="transmembrane region" description="Helical" evidence="4">
    <location>
        <begin position="363"/>
        <end position="386"/>
    </location>
</feature>
<reference evidence="5 6" key="1">
    <citation type="submission" date="2016-12" db="EMBL/GenBank/DDBJ databases">
        <title>Study of bacterial adaptation to deep sea.</title>
        <authorList>
            <person name="Song J."/>
            <person name="Yoshizawa S."/>
            <person name="Kogure K."/>
        </authorList>
    </citation>
    <scope>NUCLEOTIDE SEQUENCE [LARGE SCALE GENOMIC DNA]</scope>
    <source>
        <strain evidence="5 6">SAORIC-165</strain>
    </source>
</reference>
<comment type="caution">
    <text evidence="5">The sequence shown here is derived from an EMBL/GenBank/DDBJ whole genome shotgun (WGS) entry which is preliminary data.</text>
</comment>
<feature type="transmembrane region" description="Helical" evidence="4">
    <location>
        <begin position="101"/>
        <end position="118"/>
    </location>
</feature>
<protein>
    <submittedName>
        <fullName evidence="5">MFS transporter</fullName>
    </submittedName>
</protein>
<evidence type="ECO:0000313" key="5">
    <source>
        <dbReference type="EMBL" id="PQJ29630.1"/>
    </source>
</evidence>
<dbReference type="InterPro" id="IPR036259">
    <property type="entry name" value="MFS_trans_sf"/>
</dbReference>
<dbReference type="GO" id="GO:0022857">
    <property type="term" value="F:transmembrane transporter activity"/>
    <property type="evidence" value="ECO:0007669"/>
    <property type="project" value="InterPro"/>
</dbReference>
<evidence type="ECO:0000256" key="2">
    <source>
        <dbReference type="ARBA" id="ARBA00022989"/>
    </source>
</evidence>
<evidence type="ECO:0000256" key="1">
    <source>
        <dbReference type="ARBA" id="ARBA00022692"/>
    </source>
</evidence>
<keyword evidence="2 4" id="KW-1133">Transmembrane helix</keyword>
<dbReference type="Pfam" id="PF07690">
    <property type="entry name" value="MFS_1"/>
    <property type="match status" value="1"/>
</dbReference>
<keyword evidence="6" id="KW-1185">Reference proteome</keyword>
<feature type="transmembrane region" description="Helical" evidence="4">
    <location>
        <begin position="49"/>
        <end position="69"/>
    </location>
</feature>
<feature type="transmembrane region" description="Helical" evidence="4">
    <location>
        <begin position="76"/>
        <end position="95"/>
    </location>
</feature>
<keyword evidence="1 4" id="KW-0812">Transmembrane</keyword>
<gene>
    <name evidence="5" type="ORF">BSZ32_14785</name>
</gene>